<feature type="transmembrane region" description="Helical" evidence="2">
    <location>
        <begin position="62"/>
        <end position="82"/>
    </location>
</feature>
<dbReference type="InterPro" id="IPR051676">
    <property type="entry name" value="UPF0053_domain"/>
</dbReference>
<reference evidence="4" key="1">
    <citation type="submission" date="2020-02" db="EMBL/GenBank/DDBJ databases">
        <authorList>
            <person name="Meier V. D."/>
        </authorList>
    </citation>
    <scope>NUCLEOTIDE SEQUENCE</scope>
    <source>
        <strain evidence="4">AVDCRST_MAG82</strain>
    </source>
</reference>
<dbReference type="EMBL" id="CADCVA010000244">
    <property type="protein sequence ID" value="CAA9424804.1"/>
    <property type="molecule type" value="Genomic_DNA"/>
</dbReference>
<evidence type="ECO:0000256" key="1">
    <source>
        <dbReference type="PROSITE-ProRule" id="PRU01193"/>
    </source>
</evidence>
<organism evidence="4">
    <name type="scientific">uncultured Rubrobacteraceae bacterium</name>
    <dbReference type="NCBI Taxonomy" id="349277"/>
    <lineage>
        <taxon>Bacteria</taxon>
        <taxon>Bacillati</taxon>
        <taxon>Actinomycetota</taxon>
        <taxon>Rubrobacteria</taxon>
        <taxon>Rubrobacterales</taxon>
        <taxon>Rubrobacteraceae</taxon>
        <taxon>environmental samples</taxon>
    </lineage>
</organism>
<dbReference type="PANTHER" id="PTHR43099:SF5">
    <property type="entry name" value="HLYC_CORC FAMILY TRANSPORTER"/>
    <property type="match status" value="1"/>
</dbReference>
<dbReference type="AlphaFoldDB" id="A0A6J4Q0T0"/>
<accession>A0A6J4Q0T0</accession>
<name>A0A6J4Q0T0_9ACTN</name>
<protein>
    <submittedName>
        <fullName evidence="4">Hemolysins and related proteins containing CBS domains</fullName>
    </submittedName>
</protein>
<keyword evidence="1 2" id="KW-0472">Membrane</keyword>
<feature type="transmembrane region" description="Helical" evidence="2">
    <location>
        <begin position="148"/>
        <end position="168"/>
    </location>
</feature>
<keyword evidence="1 2" id="KW-0812">Transmembrane</keyword>
<evidence type="ECO:0000256" key="2">
    <source>
        <dbReference type="SAM" id="Phobius"/>
    </source>
</evidence>
<dbReference type="PANTHER" id="PTHR43099">
    <property type="entry name" value="UPF0053 PROTEIN YRKA"/>
    <property type="match status" value="1"/>
</dbReference>
<gene>
    <name evidence="4" type="ORF">AVDCRST_MAG82-1693</name>
</gene>
<feature type="domain" description="CNNM transmembrane" evidence="3">
    <location>
        <begin position="3"/>
        <end position="205"/>
    </location>
</feature>
<dbReference type="Pfam" id="PF01595">
    <property type="entry name" value="CNNM"/>
    <property type="match status" value="1"/>
</dbReference>
<dbReference type="PROSITE" id="PS51846">
    <property type="entry name" value="CNNM"/>
    <property type="match status" value="1"/>
</dbReference>
<proteinExistence type="predicted"/>
<dbReference type="GO" id="GO:0016020">
    <property type="term" value="C:membrane"/>
    <property type="evidence" value="ECO:0007669"/>
    <property type="project" value="UniProtKB-UniRule"/>
</dbReference>
<sequence>MGELVLSGLMLLAALFLVVLNGLFVAAEFAFVRIRSSRVEAMVQEGKVSAGLVKEATGRLDAYLAVCQLGITIASLGLGALGEPAIAVFIEPLLSPLLSEGLVHTLSFAIAFGIITFMHVVFGELAAKSFSIARPEGTSQVVAPFMKFFYYLFFPLTVIFNGTANVFVRAFGIPPASETEESYSEDELRMLVGQSGSQGFLEEDEEARVKAVFELDETVAREIMIPRP</sequence>
<feature type="transmembrane region" description="Helical" evidence="2">
    <location>
        <begin position="102"/>
        <end position="127"/>
    </location>
</feature>
<evidence type="ECO:0000259" key="3">
    <source>
        <dbReference type="PROSITE" id="PS51846"/>
    </source>
</evidence>
<keyword evidence="1 2" id="KW-1133">Transmembrane helix</keyword>
<feature type="transmembrane region" description="Helical" evidence="2">
    <location>
        <begin position="6"/>
        <end position="32"/>
    </location>
</feature>
<dbReference type="InterPro" id="IPR002550">
    <property type="entry name" value="CNNM"/>
</dbReference>
<evidence type="ECO:0000313" key="4">
    <source>
        <dbReference type="EMBL" id="CAA9424804.1"/>
    </source>
</evidence>